<evidence type="ECO:0000313" key="3">
    <source>
        <dbReference type="Proteomes" id="UP000308121"/>
    </source>
</evidence>
<sequence>MTASAATRPHLVPLPVPATLDAPDAWLLHGLVDAANAAVLDAWGDLDHARTPGEVLAGLRHQEYAEKLRFVALDAPVEDGPADPARVLGYLALNLPRQDNTHTGLLQLDVRPGHRGRGIGSALHELAVATARDRGRSMLTTSTDHVAEPDPAADALVPSTGTGRVPAAHPGVRFLVRRGWDLEQVSRRSVLDLPVPADRLAAHAADAAAAAGPDYRVVLWEGRCPDDLLDAFALLQTRMSTDAPAGGLDLREDVWDGTRVRDAERSFAERGLTYRVAAALHGPTGVLAAFTALVSRPDTDEYVDQDDTLVLRDHRGRRLGMLVKCANLARLAEVQPGARRVGTWNAEENAHMLAINVALGFRPAGGAGEWQLRLG</sequence>
<proteinExistence type="predicted"/>
<protein>
    <submittedName>
        <fullName evidence="2">GNAT family N-acetyltransferase</fullName>
    </submittedName>
</protein>
<keyword evidence="2" id="KW-0808">Transferase</keyword>
<dbReference type="OrthoDB" id="4119890at2"/>
<dbReference type="RefSeq" id="WP_154728448.1">
    <property type="nucleotide sequence ID" value="NZ_SZYE01000017.1"/>
</dbReference>
<evidence type="ECO:0000313" key="2">
    <source>
        <dbReference type="EMBL" id="TKR26728.1"/>
    </source>
</evidence>
<accession>A0A7Z8NRJ5</accession>
<dbReference type="Gene3D" id="3.40.630.30">
    <property type="match status" value="1"/>
</dbReference>
<dbReference type="Pfam" id="PF00583">
    <property type="entry name" value="Acetyltransf_1"/>
    <property type="match status" value="1"/>
</dbReference>
<feature type="domain" description="N-acetyltransferase" evidence="1">
    <location>
        <begin position="30"/>
        <end position="202"/>
    </location>
</feature>
<evidence type="ECO:0000259" key="1">
    <source>
        <dbReference type="PROSITE" id="PS51186"/>
    </source>
</evidence>
<dbReference type="InterPro" id="IPR000182">
    <property type="entry name" value="GNAT_dom"/>
</dbReference>
<organism evidence="2 3">
    <name type="scientific">Cellulomonas hominis</name>
    <dbReference type="NCBI Taxonomy" id="156981"/>
    <lineage>
        <taxon>Bacteria</taxon>
        <taxon>Bacillati</taxon>
        <taxon>Actinomycetota</taxon>
        <taxon>Actinomycetes</taxon>
        <taxon>Micrococcales</taxon>
        <taxon>Cellulomonadaceae</taxon>
        <taxon>Cellulomonas</taxon>
    </lineage>
</organism>
<name>A0A7Z8NRJ5_9CELL</name>
<dbReference type="CDD" id="cd04301">
    <property type="entry name" value="NAT_SF"/>
    <property type="match status" value="1"/>
</dbReference>
<dbReference type="AlphaFoldDB" id="A0A7Z8NRJ5"/>
<dbReference type="InterPro" id="IPR016181">
    <property type="entry name" value="Acyl_CoA_acyltransferase"/>
</dbReference>
<dbReference type="Proteomes" id="UP000308121">
    <property type="component" value="Unassembled WGS sequence"/>
</dbReference>
<comment type="caution">
    <text evidence="2">The sequence shown here is derived from an EMBL/GenBank/DDBJ whole genome shotgun (WGS) entry which is preliminary data.</text>
</comment>
<reference evidence="2 3" key="1">
    <citation type="submission" date="2019-05" db="EMBL/GenBank/DDBJ databases">
        <title>Genome sequence of Cellulomonas hominis strain CS1.</title>
        <authorList>
            <person name="Belmont J."/>
            <person name="Maclea K.S."/>
        </authorList>
    </citation>
    <scope>NUCLEOTIDE SEQUENCE [LARGE SCALE GENOMIC DNA]</scope>
    <source>
        <strain evidence="2 3">CS1</strain>
    </source>
</reference>
<dbReference type="PROSITE" id="PS51186">
    <property type="entry name" value="GNAT"/>
    <property type="match status" value="1"/>
</dbReference>
<dbReference type="SUPFAM" id="SSF55729">
    <property type="entry name" value="Acyl-CoA N-acyltransferases (Nat)"/>
    <property type="match status" value="2"/>
</dbReference>
<dbReference type="GO" id="GO:0016747">
    <property type="term" value="F:acyltransferase activity, transferring groups other than amino-acyl groups"/>
    <property type="evidence" value="ECO:0007669"/>
    <property type="project" value="InterPro"/>
</dbReference>
<gene>
    <name evidence="2" type="ORF">FA014_04170</name>
</gene>
<dbReference type="EMBL" id="SZYE01000017">
    <property type="protein sequence ID" value="TKR26728.1"/>
    <property type="molecule type" value="Genomic_DNA"/>
</dbReference>